<proteinExistence type="predicted"/>
<dbReference type="GO" id="GO:0005886">
    <property type="term" value="C:plasma membrane"/>
    <property type="evidence" value="ECO:0007669"/>
    <property type="project" value="UniProtKB-SubCell"/>
</dbReference>
<evidence type="ECO:0000256" key="2">
    <source>
        <dbReference type="ARBA" id="ARBA00022448"/>
    </source>
</evidence>
<feature type="transmembrane region" description="Helical" evidence="10">
    <location>
        <begin position="322"/>
        <end position="344"/>
    </location>
</feature>
<reference evidence="11" key="1">
    <citation type="submission" date="2018-05" db="EMBL/GenBank/DDBJ databases">
        <authorList>
            <person name="Lanie J.A."/>
            <person name="Ng W.-L."/>
            <person name="Kazmierczak K.M."/>
            <person name="Andrzejewski T.M."/>
            <person name="Davidsen T.M."/>
            <person name="Wayne K.J."/>
            <person name="Tettelin H."/>
            <person name="Glass J.I."/>
            <person name="Rusch D."/>
            <person name="Podicherti R."/>
            <person name="Tsui H.-C.T."/>
            <person name="Winkler M.E."/>
        </authorList>
    </citation>
    <scope>NUCLEOTIDE SEQUENCE</scope>
</reference>
<evidence type="ECO:0000256" key="1">
    <source>
        <dbReference type="ARBA" id="ARBA00004651"/>
    </source>
</evidence>
<keyword evidence="9 10" id="KW-0472">Membrane</keyword>
<feature type="transmembrane region" description="Helical" evidence="10">
    <location>
        <begin position="70"/>
        <end position="91"/>
    </location>
</feature>
<comment type="subcellular location">
    <subcellularLocation>
        <location evidence="1">Cell membrane</location>
        <topology evidence="1">Multi-pass membrane protein</topology>
    </subcellularLocation>
</comment>
<evidence type="ECO:0000256" key="5">
    <source>
        <dbReference type="ARBA" id="ARBA00022692"/>
    </source>
</evidence>
<evidence type="ECO:0000256" key="9">
    <source>
        <dbReference type="ARBA" id="ARBA00023136"/>
    </source>
</evidence>
<feature type="transmembrane region" description="Helical" evidence="10">
    <location>
        <begin position="39"/>
        <end position="58"/>
    </location>
</feature>
<feature type="transmembrane region" description="Helical" evidence="10">
    <location>
        <begin position="179"/>
        <end position="201"/>
    </location>
</feature>
<feature type="transmembrane region" description="Helical" evidence="10">
    <location>
        <begin position="455"/>
        <end position="480"/>
    </location>
</feature>
<name>A0A381ZG39_9ZZZZ</name>
<dbReference type="Pfam" id="PF02386">
    <property type="entry name" value="TrkH"/>
    <property type="match status" value="1"/>
</dbReference>
<gene>
    <name evidence="11" type="ORF">METZ01_LOCUS141044</name>
</gene>
<keyword evidence="8" id="KW-0406">Ion transport</keyword>
<dbReference type="EMBL" id="UINC01021180">
    <property type="protein sequence ID" value="SVA88190.1"/>
    <property type="molecule type" value="Genomic_DNA"/>
</dbReference>
<feature type="transmembrane region" description="Helical" evidence="10">
    <location>
        <begin position="7"/>
        <end position="33"/>
    </location>
</feature>
<protein>
    <recommendedName>
        <fullName evidence="12">Trk system potassium uptake protein</fullName>
    </recommendedName>
</protein>
<feature type="transmembrane region" description="Helical" evidence="10">
    <location>
        <begin position="393"/>
        <end position="414"/>
    </location>
</feature>
<evidence type="ECO:0000256" key="7">
    <source>
        <dbReference type="ARBA" id="ARBA00022989"/>
    </source>
</evidence>
<feature type="transmembrane region" description="Helical" evidence="10">
    <location>
        <begin position="271"/>
        <end position="290"/>
    </location>
</feature>
<evidence type="ECO:0000256" key="3">
    <source>
        <dbReference type="ARBA" id="ARBA00022475"/>
    </source>
</evidence>
<evidence type="ECO:0000256" key="10">
    <source>
        <dbReference type="SAM" id="Phobius"/>
    </source>
</evidence>
<feature type="transmembrane region" description="Helical" evidence="10">
    <location>
        <begin position="128"/>
        <end position="153"/>
    </location>
</feature>
<dbReference type="PANTHER" id="PTHR32024">
    <property type="entry name" value="TRK SYSTEM POTASSIUM UPTAKE PROTEIN TRKG-RELATED"/>
    <property type="match status" value="1"/>
</dbReference>
<accession>A0A381ZG39</accession>
<keyword evidence="3" id="KW-1003">Cell membrane</keyword>
<evidence type="ECO:0000313" key="11">
    <source>
        <dbReference type="EMBL" id="SVA88190.1"/>
    </source>
</evidence>
<keyword evidence="4" id="KW-0633">Potassium transport</keyword>
<evidence type="ECO:0000256" key="4">
    <source>
        <dbReference type="ARBA" id="ARBA00022538"/>
    </source>
</evidence>
<dbReference type="InterPro" id="IPR003445">
    <property type="entry name" value="Cat_transpt"/>
</dbReference>
<dbReference type="GO" id="GO:0015379">
    <property type="term" value="F:potassium:chloride symporter activity"/>
    <property type="evidence" value="ECO:0007669"/>
    <property type="project" value="InterPro"/>
</dbReference>
<keyword evidence="7 10" id="KW-1133">Transmembrane helix</keyword>
<keyword evidence="2" id="KW-0813">Transport</keyword>
<dbReference type="PANTHER" id="PTHR32024:SF3">
    <property type="entry name" value="TRK SYSTEM POTASSIUM UPTAKE PROTEIN"/>
    <property type="match status" value="1"/>
</dbReference>
<evidence type="ECO:0008006" key="12">
    <source>
        <dbReference type="Google" id="ProtNLM"/>
    </source>
</evidence>
<evidence type="ECO:0000256" key="6">
    <source>
        <dbReference type="ARBA" id="ARBA00022958"/>
    </source>
</evidence>
<keyword evidence="5 10" id="KW-0812">Transmembrane</keyword>
<dbReference type="InterPro" id="IPR004772">
    <property type="entry name" value="TrkH"/>
</dbReference>
<feature type="transmembrane region" description="Helical" evidence="10">
    <location>
        <begin position="238"/>
        <end position="259"/>
    </location>
</feature>
<keyword evidence="6" id="KW-0630">Potassium</keyword>
<sequence length="482" mass="54138">MRDFRSILYILGLLLCIEAVAMIIPLCVDLIYSNKDWQQFFYSSIVTFFIGLVLFFSFKREKIKIDVRQAFVLTLSSWLLIALFGSIPFIYASTSLSYTDAFFESVSGITTTGATVINNLDFLSEGILIWRALLQWFGGIGIIVLAIAILPTLQIGGMQLLHMEHDDPYEKTLPKINQFVLEIFILYIFLSIFCSILYFFAGMSSFDSIIHAMTTISTGGFSSHDQSFAYFNSSNIEIISVIFMIIGSLPFVVYLQFLHGQKSLIVKDEQIKLFFIILLLIIFLTTIWLIQSRSMPVNISIRLSLFNITSILTGTGYTTYNYSAWGSFGIVIMLIIMFIGGCAGSTTGGIKIFRLQLLFRGAKTQIKKLTHPHAVLLMRFNGKTVTENTYNSIMGFFFMYIFIFIISSISLSFFNLDFLTSFSAAASAISNVGPGIGSIIGPNGNYSSLNNGAKWILSFTMLIGRLEIFTILVLLSITFWKK</sequence>
<dbReference type="PIRSF" id="PIRSF006247">
    <property type="entry name" value="TrkH"/>
    <property type="match status" value="1"/>
</dbReference>
<dbReference type="AlphaFoldDB" id="A0A381ZG39"/>
<organism evidence="11">
    <name type="scientific">marine metagenome</name>
    <dbReference type="NCBI Taxonomy" id="408172"/>
    <lineage>
        <taxon>unclassified sequences</taxon>
        <taxon>metagenomes</taxon>
        <taxon>ecological metagenomes</taxon>
    </lineage>
</organism>
<evidence type="ECO:0000256" key="8">
    <source>
        <dbReference type="ARBA" id="ARBA00023065"/>
    </source>
</evidence>